<dbReference type="EMBL" id="JAOTJD010000024">
    <property type="protein sequence ID" value="MFD3264956.1"/>
    <property type="molecule type" value="Genomic_DNA"/>
</dbReference>
<dbReference type="Proteomes" id="UP001598130">
    <property type="component" value="Unassembled WGS sequence"/>
</dbReference>
<dbReference type="SUPFAM" id="SSF82784">
    <property type="entry name" value="OsmC-like"/>
    <property type="match status" value="1"/>
</dbReference>
<dbReference type="InterPro" id="IPR052707">
    <property type="entry name" value="OsmC_Ohr_Peroxiredoxin"/>
</dbReference>
<gene>
    <name evidence="1" type="ORF">OCL97_13415</name>
</gene>
<evidence type="ECO:0000313" key="1">
    <source>
        <dbReference type="EMBL" id="MFD3264956.1"/>
    </source>
</evidence>
<dbReference type="RefSeq" id="WP_377370483.1">
    <property type="nucleotide sequence ID" value="NZ_JAOTJD010000024.1"/>
</dbReference>
<evidence type="ECO:0000313" key="2">
    <source>
        <dbReference type="Proteomes" id="UP001598130"/>
    </source>
</evidence>
<comment type="caution">
    <text evidence="1">The sequence shown here is derived from an EMBL/GenBank/DDBJ whole genome shotgun (WGS) entry which is preliminary data.</text>
</comment>
<dbReference type="PANTHER" id="PTHR42830">
    <property type="entry name" value="OSMOTICALLY INDUCIBLE FAMILY PROTEIN"/>
    <property type="match status" value="1"/>
</dbReference>
<dbReference type="InterPro" id="IPR036102">
    <property type="entry name" value="OsmC/Ohrsf"/>
</dbReference>
<dbReference type="Gene3D" id="3.30.300.20">
    <property type="match status" value="1"/>
</dbReference>
<sequence length="155" mass="17130">MAKYVAEVLWTLKDGEDFLKGRYSRGHSITFDGGVELAASASPHVVGKWAVEAAVDPEEMMVAALSNCHMLTFLHRARLAGFLAVRYQDAAEGIMEEVRPGRQALTKVWLRPVITWQGDEPTAEQLAQLHHEAHDECFIANSVKTQVMVEARAAA</sequence>
<dbReference type="Pfam" id="PF02566">
    <property type="entry name" value="OsmC"/>
    <property type="match status" value="1"/>
</dbReference>
<dbReference type="InterPro" id="IPR003718">
    <property type="entry name" value="OsmC/Ohr_fam"/>
</dbReference>
<accession>A0ABW6CS68</accession>
<keyword evidence="2" id="KW-1185">Reference proteome</keyword>
<dbReference type="InterPro" id="IPR015946">
    <property type="entry name" value="KH_dom-like_a/b"/>
</dbReference>
<reference evidence="1 2" key="1">
    <citation type="submission" date="2022-09" db="EMBL/GenBank/DDBJ databases">
        <title>New species of Phenylobacterium.</title>
        <authorList>
            <person name="Mieszkin S."/>
        </authorList>
    </citation>
    <scope>NUCLEOTIDE SEQUENCE [LARGE SCALE GENOMIC DNA]</scope>
    <source>
        <strain evidence="1 2">HK31-G</strain>
    </source>
</reference>
<proteinExistence type="predicted"/>
<name>A0ABW6CS68_9CAUL</name>
<dbReference type="PANTHER" id="PTHR42830:SF2">
    <property type="entry name" value="OSMC_OHR FAMILY PROTEIN"/>
    <property type="match status" value="1"/>
</dbReference>
<organism evidence="1 2">
    <name type="scientific">Phenylobacterium ferrooxidans</name>
    <dbReference type="NCBI Taxonomy" id="2982689"/>
    <lineage>
        <taxon>Bacteria</taxon>
        <taxon>Pseudomonadati</taxon>
        <taxon>Pseudomonadota</taxon>
        <taxon>Alphaproteobacteria</taxon>
        <taxon>Caulobacterales</taxon>
        <taxon>Caulobacteraceae</taxon>
        <taxon>Phenylobacterium</taxon>
    </lineage>
</organism>
<protein>
    <submittedName>
        <fullName evidence="1">OsmC family protein</fullName>
    </submittedName>
</protein>